<dbReference type="AlphaFoldDB" id="A0A8J5V2D3"/>
<feature type="region of interest" description="Disordered" evidence="1">
    <location>
        <begin position="20"/>
        <end position="58"/>
    </location>
</feature>
<evidence type="ECO:0000256" key="1">
    <source>
        <dbReference type="SAM" id="MobiDB-lite"/>
    </source>
</evidence>
<gene>
    <name evidence="2" type="ORF">GUJ93_ZPchr0009g809</name>
</gene>
<evidence type="ECO:0000313" key="2">
    <source>
        <dbReference type="EMBL" id="KAG8048405.1"/>
    </source>
</evidence>
<organism evidence="2 3">
    <name type="scientific">Zizania palustris</name>
    <name type="common">Northern wild rice</name>
    <dbReference type="NCBI Taxonomy" id="103762"/>
    <lineage>
        <taxon>Eukaryota</taxon>
        <taxon>Viridiplantae</taxon>
        <taxon>Streptophyta</taxon>
        <taxon>Embryophyta</taxon>
        <taxon>Tracheophyta</taxon>
        <taxon>Spermatophyta</taxon>
        <taxon>Magnoliopsida</taxon>
        <taxon>Liliopsida</taxon>
        <taxon>Poales</taxon>
        <taxon>Poaceae</taxon>
        <taxon>BOP clade</taxon>
        <taxon>Oryzoideae</taxon>
        <taxon>Oryzeae</taxon>
        <taxon>Zizaniinae</taxon>
        <taxon>Zizania</taxon>
    </lineage>
</organism>
<evidence type="ECO:0000313" key="3">
    <source>
        <dbReference type="Proteomes" id="UP000729402"/>
    </source>
</evidence>
<reference evidence="2" key="1">
    <citation type="journal article" date="2021" name="bioRxiv">
        <title>Whole Genome Assembly and Annotation of Northern Wild Rice, Zizania palustris L., Supports a Whole Genome Duplication in the Zizania Genus.</title>
        <authorList>
            <person name="Haas M."/>
            <person name="Kono T."/>
            <person name="Macchietto M."/>
            <person name="Millas R."/>
            <person name="McGilp L."/>
            <person name="Shao M."/>
            <person name="Duquette J."/>
            <person name="Hirsch C.N."/>
            <person name="Kimball J."/>
        </authorList>
    </citation>
    <scope>NUCLEOTIDE SEQUENCE</scope>
    <source>
        <tissue evidence="2">Fresh leaf tissue</tissue>
    </source>
</reference>
<protein>
    <submittedName>
        <fullName evidence="2">Uncharacterized protein</fullName>
    </submittedName>
</protein>
<dbReference type="Proteomes" id="UP000729402">
    <property type="component" value="Unassembled WGS sequence"/>
</dbReference>
<accession>A0A8J5V2D3</accession>
<comment type="caution">
    <text evidence="2">The sequence shown here is derived from an EMBL/GenBank/DDBJ whole genome shotgun (WGS) entry which is preliminary data.</text>
</comment>
<dbReference type="EMBL" id="JAAALK010000289">
    <property type="protein sequence ID" value="KAG8048405.1"/>
    <property type="molecule type" value="Genomic_DNA"/>
</dbReference>
<proteinExistence type="predicted"/>
<keyword evidence="3" id="KW-1185">Reference proteome</keyword>
<sequence>MCAPAPATFVLAMPPTTTAGHRLPLAARRPPCCPPPPPTHVADRGAQPTTPHHAHKPPAVGCRPCLQPPLAADRCHPSRCPAAAATASVGAH</sequence>
<name>A0A8J5V2D3_ZIZPA</name>
<reference evidence="2" key="2">
    <citation type="submission" date="2021-02" db="EMBL/GenBank/DDBJ databases">
        <authorList>
            <person name="Kimball J.A."/>
            <person name="Haas M.W."/>
            <person name="Macchietto M."/>
            <person name="Kono T."/>
            <person name="Duquette J."/>
            <person name="Shao M."/>
        </authorList>
    </citation>
    <scope>NUCLEOTIDE SEQUENCE</scope>
    <source>
        <tissue evidence="2">Fresh leaf tissue</tissue>
    </source>
</reference>